<dbReference type="InterPro" id="IPR005135">
    <property type="entry name" value="Endo/exonuclease/phosphatase"/>
</dbReference>
<feature type="compositionally biased region" description="Polar residues" evidence="3">
    <location>
        <begin position="317"/>
        <end position="327"/>
    </location>
</feature>
<comment type="similarity">
    <text evidence="1">Belongs to the CCR4/nocturin family.</text>
</comment>
<dbReference type="SUPFAM" id="SSF56219">
    <property type="entry name" value="DNase I-like"/>
    <property type="match status" value="1"/>
</dbReference>
<sequence length="486" mass="52698">MPPPPSLTPAQLALQAERRAAKLAKKAAAQAANGVGPVTPQQALEAERRKFLRREWLAVGGQNGTAESGRRVKIITWNLLAQTLIRRDLFPGSDCLKWTDRKPMLQAEMGHYASADVICLQECDRLDDLLSATPSHSHVRASGPGKLHGIVILYRTTRFTVRSFRAIYLDDEELSPSAEAEGDGRRRRGGTRQTRNVGLVVALDDHESGGGIVVATTHLFWHPKFVYERVRQLIILTRAIKEFQKDNDCESWPAVLAGDLNTSPSEAPYQLLVSPQTPLAPSVLEHLELSRIVHNTVDKIGVVPPTPLPAHTPMNGGPTSTLDTESGASALAAEIDGGEKDEKDDEDELPDSNEKSTANTRPPEAADGILPVTELTEMMSETVPGGAKSAYGLSPWATNGSETFGSRGGFGHLAPRDGKDEPAYTCFTPLFNLTLDYLFVLPSTKDVRVAVIGLLRPPRKDELGQGLPRKGISASDHLAVGCELAW</sequence>
<evidence type="ECO:0000313" key="6">
    <source>
        <dbReference type="Proteomes" id="UP000279259"/>
    </source>
</evidence>
<dbReference type="OrthoDB" id="428734at2759"/>
<dbReference type="PANTHER" id="PTHR12121">
    <property type="entry name" value="CARBON CATABOLITE REPRESSOR PROTEIN 4"/>
    <property type="match status" value="1"/>
</dbReference>
<accession>A0A427YLT5</accession>
<gene>
    <name evidence="5" type="ORF">EHS25_009380</name>
</gene>
<dbReference type="Gene3D" id="3.60.10.10">
    <property type="entry name" value="Endonuclease/exonuclease/phosphatase"/>
    <property type="match status" value="1"/>
</dbReference>
<evidence type="ECO:0000256" key="3">
    <source>
        <dbReference type="SAM" id="MobiDB-lite"/>
    </source>
</evidence>
<evidence type="ECO:0000313" key="5">
    <source>
        <dbReference type="EMBL" id="RSH92009.1"/>
    </source>
</evidence>
<keyword evidence="6" id="KW-1185">Reference proteome</keyword>
<evidence type="ECO:0000259" key="4">
    <source>
        <dbReference type="Pfam" id="PF03372"/>
    </source>
</evidence>
<keyword evidence="2" id="KW-0378">Hydrolase</keyword>
<protein>
    <recommendedName>
        <fullName evidence="4">Endonuclease/exonuclease/phosphatase domain-containing protein</fullName>
    </recommendedName>
</protein>
<reference evidence="5 6" key="1">
    <citation type="submission" date="2018-11" db="EMBL/GenBank/DDBJ databases">
        <title>Genome sequence of Saitozyma podzolica DSM 27192.</title>
        <authorList>
            <person name="Aliyu H."/>
            <person name="Gorte O."/>
            <person name="Ochsenreither K."/>
        </authorList>
    </citation>
    <scope>NUCLEOTIDE SEQUENCE [LARGE SCALE GENOMIC DNA]</scope>
    <source>
        <strain evidence="5 6">DSM 27192</strain>
    </source>
</reference>
<name>A0A427YLT5_9TREE</name>
<dbReference type="Proteomes" id="UP000279259">
    <property type="component" value="Unassembled WGS sequence"/>
</dbReference>
<dbReference type="PANTHER" id="PTHR12121:SF45">
    <property type="entry name" value="NOCTURNIN"/>
    <property type="match status" value="1"/>
</dbReference>
<feature type="region of interest" description="Disordered" evidence="3">
    <location>
        <begin position="304"/>
        <end position="368"/>
    </location>
</feature>
<comment type="caution">
    <text evidence="5">The sequence shown here is derived from an EMBL/GenBank/DDBJ whole genome shotgun (WGS) entry which is preliminary data.</text>
</comment>
<proteinExistence type="inferred from homology"/>
<evidence type="ECO:0000256" key="1">
    <source>
        <dbReference type="ARBA" id="ARBA00010774"/>
    </source>
</evidence>
<dbReference type="EMBL" id="RSCD01000007">
    <property type="protein sequence ID" value="RSH92009.1"/>
    <property type="molecule type" value="Genomic_DNA"/>
</dbReference>
<feature type="domain" description="Endonuclease/exonuclease/phosphatase" evidence="4">
    <location>
        <begin position="76"/>
        <end position="323"/>
    </location>
</feature>
<dbReference type="GO" id="GO:0006139">
    <property type="term" value="P:nucleobase-containing compound metabolic process"/>
    <property type="evidence" value="ECO:0007669"/>
    <property type="project" value="UniProtKB-ARBA"/>
</dbReference>
<dbReference type="Pfam" id="PF03372">
    <property type="entry name" value="Exo_endo_phos"/>
    <property type="match status" value="1"/>
</dbReference>
<dbReference type="InterPro" id="IPR050410">
    <property type="entry name" value="CCR4/nocturin_mRNA_transcr"/>
</dbReference>
<organism evidence="5 6">
    <name type="scientific">Saitozyma podzolica</name>
    <dbReference type="NCBI Taxonomy" id="1890683"/>
    <lineage>
        <taxon>Eukaryota</taxon>
        <taxon>Fungi</taxon>
        <taxon>Dikarya</taxon>
        <taxon>Basidiomycota</taxon>
        <taxon>Agaricomycotina</taxon>
        <taxon>Tremellomycetes</taxon>
        <taxon>Tremellales</taxon>
        <taxon>Trimorphomycetaceae</taxon>
        <taxon>Saitozyma</taxon>
    </lineage>
</organism>
<evidence type="ECO:0000256" key="2">
    <source>
        <dbReference type="ARBA" id="ARBA00022801"/>
    </source>
</evidence>
<dbReference type="InterPro" id="IPR036691">
    <property type="entry name" value="Endo/exonu/phosph_ase_sf"/>
</dbReference>
<feature type="compositionally biased region" description="Acidic residues" evidence="3">
    <location>
        <begin position="342"/>
        <end position="351"/>
    </location>
</feature>
<dbReference type="AlphaFoldDB" id="A0A427YLT5"/>
<dbReference type="GO" id="GO:0000175">
    <property type="term" value="F:3'-5'-RNA exonuclease activity"/>
    <property type="evidence" value="ECO:0007669"/>
    <property type="project" value="TreeGrafter"/>
</dbReference>